<dbReference type="CDD" id="cd01756">
    <property type="entry name" value="PLAT_repeat"/>
    <property type="match status" value="1"/>
</dbReference>
<evidence type="ECO:0000313" key="4">
    <source>
        <dbReference type="Proteomes" id="UP000887565"/>
    </source>
</evidence>
<dbReference type="PANTHER" id="PTHR45901">
    <property type="entry name" value="PROTEIN CBG12474"/>
    <property type="match status" value="1"/>
</dbReference>
<feature type="compositionally biased region" description="Low complexity" evidence="2">
    <location>
        <begin position="25"/>
        <end position="35"/>
    </location>
</feature>
<feature type="compositionally biased region" description="Polar residues" evidence="2">
    <location>
        <begin position="231"/>
        <end position="247"/>
    </location>
</feature>
<dbReference type="SUPFAM" id="SSF49723">
    <property type="entry name" value="Lipase/lipooxygenase domain (PLAT/LH2 domain)"/>
    <property type="match status" value="1"/>
</dbReference>
<dbReference type="PANTHER" id="PTHR45901:SF3">
    <property type="entry name" value="LIPOXYGENASE HOMOLOGY DOMAIN-CONTAINING PROTEIN 1"/>
    <property type="match status" value="1"/>
</dbReference>
<name>A0A915KHK6_ROMCU</name>
<dbReference type="Pfam" id="PF01477">
    <property type="entry name" value="PLAT"/>
    <property type="match status" value="1"/>
</dbReference>
<dbReference type="InterPro" id="IPR001024">
    <property type="entry name" value="PLAT/LH2_dom"/>
</dbReference>
<dbReference type="WBParaSite" id="nRc.2.0.1.t37409-RA">
    <property type="protein sequence ID" value="nRc.2.0.1.t37409-RA"/>
    <property type="gene ID" value="nRc.2.0.1.g37409"/>
</dbReference>
<evidence type="ECO:0000259" key="3">
    <source>
        <dbReference type="PROSITE" id="PS50095"/>
    </source>
</evidence>
<protein>
    <submittedName>
        <fullName evidence="5">PLAT domain-containing protein</fullName>
    </submittedName>
</protein>
<accession>A0A915KHK6</accession>
<keyword evidence="4" id="KW-1185">Reference proteome</keyword>
<dbReference type="Proteomes" id="UP000887565">
    <property type="component" value="Unplaced"/>
</dbReference>
<feature type="domain" description="PLAT" evidence="3">
    <location>
        <begin position="80"/>
        <end position="199"/>
    </location>
</feature>
<organism evidence="4 5">
    <name type="scientific">Romanomermis culicivorax</name>
    <name type="common">Nematode worm</name>
    <dbReference type="NCBI Taxonomy" id="13658"/>
    <lineage>
        <taxon>Eukaryota</taxon>
        <taxon>Metazoa</taxon>
        <taxon>Ecdysozoa</taxon>
        <taxon>Nematoda</taxon>
        <taxon>Enoplea</taxon>
        <taxon>Dorylaimia</taxon>
        <taxon>Mermithida</taxon>
        <taxon>Mermithoidea</taxon>
        <taxon>Mermithidae</taxon>
        <taxon>Romanomermis</taxon>
    </lineage>
</organism>
<dbReference type="InterPro" id="IPR036392">
    <property type="entry name" value="PLAT/LH2_dom_sf"/>
</dbReference>
<proteinExistence type="predicted"/>
<feature type="region of interest" description="Disordered" evidence="2">
    <location>
        <begin position="218"/>
        <end position="267"/>
    </location>
</feature>
<dbReference type="AlphaFoldDB" id="A0A915KHK6"/>
<feature type="compositionally biased region" description="Polar residues" evidence="2">
    <location>
        <begin position="1"/>
        <end position="17"/>
    </location>
</feature>
<sequence>MTIKHSTQGQQQFQDYHTASDVPESAPSTSATAPANIIGPHPTSPMAPTPAVPKVSGKRTRYTVTLIHRSHLTISVEQKSIIPISTKTSDIFGAGTDANVFVQMTGEQGVSDVIQLKNSENHAHKFQRNQSDIFITDEIGDVGPIIEVHIWHDNKGLGASWHLDTVEICDACSNVIYQFKCNRWLSKLRDDGQLRRALQLSGTREKVSRLRSLKFSKRSLKETTTATTPTQQHKQSSENSEAVSKTPSSSSLSSSSKEPEKVDKKPP</sequence>
<dbReference type="InterPro" id="IPR052970">
    <property type="entry name" value="Inner_ear_hair_cell_LOXHD"/>
</dbReference>
<feature type="compositionally biased region" description="Pro residues" evidence="2">
    <location>
        <begin position="42"/>
        <end position="51"/>
    </location>
</feature>
<dbReference type="Gene3D" id="2.40.180.10">
    <property type="entry name" value="Catalase core domain"/>
    <property type="match status" value="1"/>
</dbReference>
<reference evidence="5" key="1">
    <citation type="submission" date="2022-11" db="UniProtKB">
        <authorList>
            <consortium name="WormBaseParasite"/>
        </authorList>
    </citation>
    <scope>IDENTIFICATION</scope>
</reference>
<evidence type="ECO:0000313" key="5">
    <source>
        <dbReference type="WBParaSite" id="nRc.2.0.1.t37409-RA"/>
    </source>
</evidence>
<evidence type="ECO:0000256" key="1">
    <source>
        <dbReference type="PROSITE-ProRule" id="PRU00152"/>
    </source>
</evidence>
<evidence type="ECO:0000256" key="2">
    <source>
        <dbReference type="SAM" id="MobiDB-lite"/>
    </source>
</evidence>
<feature type="compositionally biased region" description="Basic and acidic residues" evidence="2">
    <location>
        <begin position="257"/>
        <end position="267"/>
    </location>
</feature>
<feature type="region of interest" description="Disordered" evidence="2">
    <location>
        <begin position="1"/>
        <end position="58"/>
    </location>
</feature>
<comment type="caution">
    <text evidence="1">Lacks conserved residue(s) required for the propagation of feature annotation.</text>
</comment>
<dbReference type="PROSITE" id="PS50095">
    <property type="entry name" value="PLAT"/>
    <property type="match status" value="1"/>
</dbReference>